<dbReference type="AlphaFoldDB" id="A0A915INI2"/>
<dbReference type="WBParaSite" id="nRc.2.0.1.t14988-RA">
    <property type="protein sequence ID" value="nRc.2.0.1.t14988-RA"/>
    <property type="gene ID" value="nRc.2.0.1.g14988"/>
</dbReference>
<evidence type="ECO:0000313" key="9">
    <source>
        <dbReference type="WBParaSite" id="nRc.2.0.1.t14988-RA"/>
    </source>
</evidence>
<feature type="compositionally biased region" description="Low complexity" evidence="5">
    <location>
        <begin position="54"/>
        <end position="66"/>
    </location>
</feature>
<keyword evidence="8" id="KW-1185">Reference proteome</keyword>
<keyword evidence="6" id="KW-0812">Transmembrane</keyword>
<dbReference type="Pfam" id="PF16561">
    <property type="entry name" value="AMPK1_CBM"/>
    <property type="match status" value="1"/>
</dbReference>
<evidence type="ECO:0000256" key="3">
    <source>
        <dbReference type="ARBA" id="ARBA00040010"/>
    </source>
</evidence>
<dbReference type="PANTHER" id="PTHR10343">
    <property type="entry name" value="5'-AMP-ACTIVATED PROTEIN KINASE , BETA SUBUNIT"/>
    <property type="match status" value="1"/>
</dbReference>
<reference evidence="9" key="1">
    <citation type="submission" date="2022-11" db="UniProtKB">
        <authorList>
            <consortium name="WormBaseParasite"/>
        </authorList>
    </citation>
    <scope>IDENTIFICATION</scope>
</reference>
<keyword evidence="6" id="KW-0472">Membrane</keyword>
<protein>
    <recommendedName>
        <fullName evidence="3">5'-AMP-activated protein kinase subunit beta-1</fullName>
    </recommendedName>
</protein>
<organism evidence="8 9">
    <name type="scientific">Romanomermis culicivorax</name>
    <name type="common">Nematode worm</name>
    <dbReference type="NCBI Taxonomy" id="13658"/>
    <lineage>
        <taxon>Eukaryota</taxon>
        <taxon>Metazoa</taxon>
        <taxon>Ecdysozoa</taxon>
        <taxon>Nematoda</taxon>
        <taxon>Enoplea</taxon>
        <taxon>Dorylaimia</taxon>
        <taxon>Mermithida</taxon>
        <taxon>Mermithoidea</taxon>
        <taxon>Mermithidae</taxon>
        <taxon>Romanomermis</taxon>
    </lineage>
</organism>
<feature type="region of interest" description="Disordered" evidence="5">
    <location>
        <begin position="54"/>
        <end position="88"/>
    </location>
</feature>
<dbReference type="InterPro" id="IPR050827">
    <property type="entry name" value="CRP1_MDG1_kinase"/>
</dbReference>
<keyword evidence="6" id="KW-1133">Transmembrane helix</keyword>
<name>A0A915INI2_ROMCU</name>
<feature type="domain" description="AMP-activated protein kinase glycogen-binding" evidence="7">
    <location>
        <begin position="600"/>
        <end position="669"/>
    </location>
</feature>
<dbReference type="Gene3D" id="2.60.40.10">
    <property type="entry name" value="Immunoglobulins"/>
    <property type="match status" value="1"/>
</dbReference>
<dbReference type="CDD" id="cd02859">
    <property type="entry name" value="E_set_AMPKbeta_like_N"/>
    <property type="match status" value="1"/>
</dbReference>
<accession>A0A915INI2</accession>
<sequence length="670" mass="76889">MDLQILAIAVAVIILIVAAISLFLIYGNRERSFEEVYGERRGLNILLDDGVADSSTTKTGKSGASAIIHKDKKKKPTKDAKKEPSPSLKVEETIAENVVVPPVAAAEESTTTAPSRKKRANKKDKNSDMEEKVQNVKQAAEEEIIVNNVETAPEATVVEEKEEIVVVQEVVQSQQPAEKTVLPKKKKQKVVNVEKSNESQPKQSSIDATDSDNTPINVAMKRLNVNPLTPDQLEIVANFYMERSVVPQMDGPTEQSFLKKIDEKERALTQEKQRVVTTLQTISNLNQELIAERQRNSGLERSFKEQLNLIQTENQQLNQQLRDCQAQMATKMQRYHQMETDIRKIDTHHAQEIQALREDAQRKIHTLQQECLHHNLLVQKQEGELKQLRDLQEATVSQQVLESKNALMLKEQEYSKLEDELKSLRLEYATSEQESTNFKRKYEEELEQLRKMQAAENWAKQEIDRSNKQIEELKQAFQIECSKLEKIREQSEQEWTEKIRQKDQMLNKNDAAIRQLEEENSKLAAQLTNCKQMPDNSEVMKQLETSLSIKDQEGVIIDVNGKLNGVQENGGDDRRKQEDAETYYVDFEWDPVIEGRMPQKSVQVTGSFDNWTERTSLSRSNFDTFKGRLKLPKGNYEFKFIIDEHAWLCSKKYPMIGLHGSENNTVTIDH</sequence>
<feature type="region of interest" description="Disordered" evidence="5">
    <location>
        <begin position="101"/>
        <end position="137"/>
    </location>
</feature>
<comment type="similarity">
    <text evidence="1">Belongs to the 5'-AMP-activated protein kinase beta subunit family.</text>
</comment>
<feature type="coiled-coil region" evidence="4">
    <location>
        <begin position="400"/>
        <end position="533"/>
    </location>
</feature>
<dbReference type="InterPro" id="IPR014756">
    <property type="entry name" value="Ig_E-set"/>
</dbReference>
<evidence type="ECO:0000259" key="7">
    <source>
        <dbReference type="Pfam" id="PF16561"/>
    </source>
</evidence>
<feature type="transmembrane region" description="Helical" evidence="6">
    <location>
        <begin position="6"/>
        <end position="26"/>
    </location>
</feature>
<dbReference type="Proteomes" id="UP000887565">
    <property type="component" value="Unplaced"/>
</dbReference>
<feature type="region of interest" description="Disordered" evidence="5">
    <location>
        <begin position="175"/>
        <end position="213"/>
    </location>
</feature>
<dbReference type="SUPFAM" id="SSF81296">
    <property type="entry name" value="E set domains"/>
    <property type="match status" value="1"/>
</dbReference>
<proteinExistence type="inferred from homology"/>
<keyword evidence="4" id="KW-0175">Coiled coil</keyword>
<evidence type="ECO:0000256" key="1">
    <source>
        <dbReference type="ARBA" id="ARBA00010926"/>
    </source>
</evidence>
<dbReference type="InterPro" id="IPR013783">
    <property type="entry name" value="Ig-like_fold"/>
</dbReference>
<evidence type="ECO:0000313" key="8">
    <source>
        <dbReference type="Proteomes" id="UP000887565"/>
    </source>
</evidence>
<feature type="compositionally biased region" description="Polar residues" evidence="5">
    <location>
        <begin position="198"/>
        <end position="213"/>
    </location>
</feature>
<evidence type="ECO:0000256" key="2">
    <source>
        <dbReference type="ARBA" id="ARBA00025180"/>
    </source>
</evidence>
<evidence type="ECO:0000256" key="4">
    <source>
        <dbReference type="SAM" id="Coils"/>
    </source>
</evidence>
<dbReference type="PANTHER" id="PTHR10343:SF84">
    <property type="entry name" value="5'-AMP-ACTIVATED PROTEIN KINASE SUBUNIT BETA-1"/>
    <property type="match status" value="1"/>
</dbReference>
<feature type="compositionally biased region" description="Low complexity" evidence="5">
    <location>
        <begin position="101"/>
        <end position="114"/>
    </location>
</feature>
<comment type="function">
    <text evidence="2">Non-catalytic subunit of AMP-activated protein kinase (AMPK), an energy sensor protein kinase that plays a key role in regulating cellular energy metabolism. In response to reduction of intracellular ATP levels, AMPK activates energy-producing pathways and inhibits energy-consuming processes: inhibits protein, carbohydrate and lipid biosynthesis, as well as cell growth and proliferation. AMPK acts via direct phosphorylation of metabolic enzymes, and by longer-term effects via phosphorylation of transcription regulators. Also acts as a regulator of cellular polarity by remodeling the actin cytoskeleton; probably by indirectly activating myosin. Beta non-catalytic subunit acts as a scaffold on which the AMPK complex assembles, via its C-terminus that bridges alpha (PRKAA1 or PRKAA2) and gamma subunits (PRKAG1, PRKAG2 or PRKAG3).</text>
</comment>
<dbReference type="InterPro" id="IPR032640">
    <property type="entry name" value="AMPK1_CBM"/>
</dbReference>
<feature type="compositionally biased region" description="Basic and acidic residues" evidence="5">
    <location>
        <begin position="123"/>
        <end position="134"/>
    </location>
</feature>
<feature type="compositionally biased region" description="Basic and acidic residues" evidence="5">
    <location>
        <begin position="77"/>
        <end position="88"/>
    </location>
</feature>
<evidence type="ECO:0000256" key="5">
    <source>
        <dbReference type="SAM" id="MobiDB-lite"/>
    </source>
</evidence>
<feature type="coiled-coil region" evidence="4">
    <location>
        <begin position="282"/>
        <end position="370"/>
    </location>
</feature>
<evidence type="ECO:0000256" key="6">
    <source>
        <dbReference type="SAM" id="Phobius"/>
    </source>
</evidence>
<dbReference type="OMA" id="THHAQEI"/>